<evidence type="ECO:0000313" key="1">
    <source>
        <dbReference type="EMBL" id="KAG7177452.1"/>
    </source>
</evidence>
<keyword evidence="2" id="KW-1185">Reference proteome</keyword>
<comment type="caution">
    <text evidence="1">The sequence shown here is derived from an EMBL/GenBank/DDBJ whole genome shotgun (WGS) entry which is preliminary data.</text>
</comment>
<dbReference type="AlphaFoldDB" id="A0A8J5TUQ7"/>
<proteinExistence type="predicted"/>
<evidence type="ECO:0000313" key="2">
    <source>
        <dbReference type="Proteomes" id="UP000747542"/>
    </source>
</evidence>
<dbReference type="EMBL" id="JAHLQT010002318">
    <property type="protein sequence ID" value="KAG7177452.1"/>
    <property type="molecule type" value="Genomic_DNA"/>
</dbReference>
<name>A0A8J5TUQ7_HOMAM</name>
<gene>
    <name evidence="1" type="ORF">Hamer_G016747</name>
</gene>
<accession>A0A8J5TUQ7</accession>
<reference evidence="1" key="1">
    <citation type="journal article" date="2021" name="Sci. Adv.">
        <title>The American lobster genome reveals insights on longevity, neural, and immune adaptations.</title>
        <authorList>
            <person name="Polinski J.M."/>
            <person name="Zimin A.V."/>
            <person name="Clark K.F."/>
            <person name="Kohn A.B."/>
            <person name="Sadowski N."/>
            <person name="Timp W."/>
            <person name="Ptitsyn A."/>
            <person name="Khanna P."/>
            <person name="Romanova D.Y."/>
            <person name="Williams P."/>
            <person name="Greenwood S.J."/>
            <person name="Moroz L.L."/>
            <person name="Walt D.R."/>
            <person name="Bodnar A.G."/>
        </authorList>
    </citation>
    <scope>NUCLEOTIDE SEQUENCE</scope>
    <source>
        <strain evidence="1">GMGI-L3</strain>
    </source>
</reference>
<protein>
    <submittedName>
        <fullName evidence="1">Uncharacterized protein</fullName>
    </submittedName>
</protein>
<sequence>MVAPHDTGDLVRSLVRIPDSGGLNNSSVDTIALNLGGVSTLVASRPVITTTIPPFLNKSTTSEVNQNSVQNKLGGDAKGIQNEVFKFCQNIGSATASSTTTSHKRSLPDSEESAGLEPVKKKICITLADLIRLTIPEYIDDSNTTIKVLTEEVNTLRKQIHLFQMLFKNKDRLIDVVKRLGIKCTK</sequence>
<organism evidence="1 2">
    <name type="scientific">Homarus americanus</name>
    <name type="common">American lobster</name>
    <dbReference type="NCBI Taxonomy" id="6706"/>
    <lineage>
        <taxon>Eukaryota</taxon>
        <taxon>Metazoa</taxon>
        <taxon>Ecdysozoa</taxon>
        <taxon>Arthropoda</taxon>
        <taxon>Crustacea</taxon>
        <taxon>Multicrustacea</taxon>
        <taxon>Malacostraca</taxon>
        <taxon>Eumalacostraca</taxon>
        <taxon>Eucarida</taxon>
        <taxon>Decapoda</taxon>
        <taxon>Pleocyemata</taxon>
        <taxon>Astacidea</taxon>
        <taxon>Nephropoidea</taxon>
        <taxon>Nephropidae</taxon>
        <taxon>Homarus</taxon>
    </lineage>
</organism>
<dbReference type="Proteomes" id="UP000747542">
    <property type="component" value="Unassembled WGS sequence"/>
</dbReference>